<keyword evidence="4" id="KW-1185">Reference proteome</keyword>
<keyword evidence="2" id="KW-0812">Transmembrane</keyword>
<keyword evidence="2" id="KW-1133">Transmembrane helix</keyword>
<proteinExistence type="predicted"/>
<evidence type="ECO:0000256" key="1">
    <source>
        <dbReference type="SAM" id="MobiDB-lite"/>
    </source>
</evidence>
<feature type="compositionally biased region" description="Basic and acidic residues" evidence="1">
    <location>
        <begin position="25"/>
        <end position="34"/>
    </location>
</feature>
<protein>
    <submittedName>
        <fullName evidence="3">Uncharacterized protein</fullName>
    </submittedName>
</protein>
<feature type="transmembrane region" description="Helical" evidence="2">
    <location>
        <begin position="185"/>
        <end position="202"/>
    </location>
</feature>
<sequence length="208" mass="23485">MNRPNNHTENYTSDSGSEIIISTDLHPEQSRRQDDAKRHIVYFDSYDASPPAYEENIRHLPLHSSDADFPPMEPYDMPLNTYENTTCAEPLLTAAAEEEEDCIPSAPSLDQMEANNTTSESLDTKTPTKQKRKITLVRIFLACCVWFAGITFMSVSLYGYECFDKCESENCDHCFGGIRKGGLSLLYTIFILACVLATWKAVRFTLSI</sequence>
<accession>A0A0B7NNU0</accession>
<reference evidence="3 4" key="1">
    <citation type="submission" date="2014-09" db="EMBL/GenBank/DDBJ databases">
        <authorList>
            <person name="Ellenberger Sabrina"/>
        </authorList>
    </citation>
    <scope>NUCLEOTIDE SEQUENCE [LARGE SCALE GENOMIC DNA]</scope>
    <source>
        <strain evidence="3 4">CBS 412.66</strain>
    </source>
</reference>
<organism evidence="3 4">
    <name type="scientific">Parasitella parasitica</name>
    <dbReference type="NCBI Taxonomy" id="35722"/>
    <lineage>
        <taxon>Eukaryota</taxon>
        <taxon>Fungi</taxon>
        <taxon>Fungi incertae sedis</taxon>
        <taxon>Mucoromycota</taxon>
        <taxon>Mucoromycotina</taxon>
        <taxon>Mucoromycetes</taxon>
        <taxon>Mucorales</taxon>
        <taxon>Mucorineae</taxon>
        <taxon>Mucoraceae</taxon>
        <taxon>Parasitella</taxon>
    </lineage>
</organism>
<feature type="region of interest" description="Disordered" evidence="1">
    <location>
        <begin position="1"/>
        <end position="34"/>
    </location>
</feature>
<name>A0A0B7NNU0_9FUNG</name>
<dbReference type="Proteomes" id="UP000054107">
    <property type="component" value="Unassembled WGS sequence"/>
</dbReference>
<gene>
    <name evidence="3" type="primary">PARPA_11494.1 scaffold 44147</name>
</gene>
<keyword evidence="2" id="KW-0472">Membrane</keyword>
<evidence type="ECO:0000256" key="2">
    <source>
        <dbReference type="SAM" id="Phobius"/>
    </source>
</evidence>
<dbReference type="EMBL" id="LN733620">
    <property type="protein sequence ID" value="CEP17200.1"/>
    <property type="molecule type" value="Genomic_DNA"/>
</dbReference>
<feature type="transmembrane region" description="Helical" evidence="2">
    <location>
        <begin position="139"/>
        <end position="160"/>
    </location>
</feature>
<evidence type="ECO:0000313" key="3">
    <source>
        <dbReference type="EMBL" id="CEP17200.1"/>
    </source>
</evidence>
<dbReference type="OrthoDB" id="2229497at2759"/>
<feature type="compositionally biased region" description="Polar residues" evidence="1">
    <location>
        <begin position="1"/>
        <end position="16"/>
    </location>
</feature>
<evidence type="ECO:0000313" key="4">
    <source>
        <dbReference type="Proteomes" id="UP000054107"/>
    </source>
</evidence>
<dbReference type="AlphaFoldDB" id="A0A0B7NNU0"/>